<protein>
    <submittedName>
        <fullName evidence="3">Signal peptide protein, YSIRK family</fullName>
    </submittedName>
</protein>
<organism evidence="3 4">
    <name type="scientific">Streptococcus pneumoniae</name>
    <dbReference type="NCBI Taxonomy" id="1313"/>
    <lineage>
        <taxon>Bacteria</taxon>
        <taxon>Bacillati</taxon>
        <taxon>Bacillota</taxon>
        <taxon>Bacilli</taxon>
        <taxon>Lactobacillales</taxon>
        <taxon>Streptococcaceae</taxon>
        <taxon>Streptococcus</taxon>
    </lineage>
</organism>
<dbReference type="Pfam" id="PF07501">
    <property type="entry name" value="G5"/>
    <property type="match status" value="1"/>
</dbReference>
<dbReference type="EMBL" id="WNIA01000631">
    <property type="protein sequence ID" value="MTW00057.1"/>
    <property type="molecule type" value="Genomic_DNA"/>
</dbReference>
<dbReference type="AlphaFoldDB" id="A0A6I3V083"/>
<dbReference type="InterPro" id="IPR011098">
    <property type="entry name" value="G5_dom"/>
</dbReference>
<feature type="non-terminal residue" evidence="3">
    <location>
        <position position="97"/>
    </location>
</feature>
<sequence length="97" mass="10873">LYLDANPYGGTNNKTVSEDIDFQTVYLPTSKLPEGQTRLVREGEKGQRQITYKVHRFGNETLLGLPISNSVTKEAKPRIMQIGVAKDLIDTVKPRVD</sequence>
<comment type="caution">
    <text evidence="3">The sequence shown here is derived from an EMBL/GenBank/DDBJ whole genome shotgun (WGS) entry which is preliminary data.</text>
</comment>
<feature type="domain" description="G5" evidence="2">
    <location>
        <begin position="5"/>
        <end position="86"/>
    </location>
</feature>
<gene>
    <name evidence="3" type="ORF">GM536_13675</name>
</gene>
<feature type="non-terminal residue" evidence="3">
    <location>
        <position position="1"/>
    </location>
</feature>
<dbReference type="RefSeq" id="WP_196303323.1">
    <property type="nucleotide sequence ID" value="NZ_WNIA01000631.1"/>
</dbReference>
<evidence type="ECO:0000313" key="3">
    <source>
        <dbReference type="EMBL" id="MTW00057.1"/>
    </source>
</evidence>
<dbReference type="Proteomes" id="UP000437160">
    <property type="component" value="Unassembled WGS sequence"/>
</dbReference>
<dbReference type="FunFam" id="2.20.230.10:FF:000001">
    <property type="entry name" value="Signal peptide protein, YSIRK family"/>
    <property type="match status" value="1"/>
</dbReference>
<evidence type="ECO:0000313" key="4">
    <source>
        <dbReference type="Proteomes" id="UP000437160"/>
    </source>
</evidence>
<proteinExistence type="predicted"/>
<accession>A0A6I3V083</accession>
<dbReference type="SMART" id="SM01208">
    <property type="entry name" value="G5"/>
    <property type="match status" value="1"/>
</dbReference>
<name>A0A6I3V083_STREE</name>
<dbReference type="Gene3D" id="2.20.230.10">
    <property type="entry name" value="Resuscitation-promoting factor rpfb"/>
    <property type="match status" value="1"/>
</dbReference>
<dbReference type="PROSITE" id="PS51109">
    <property type="entry name" value="G5"/>
    <property type="match status" value="1"/>
</dbReference>
<evidence type="ECO:0000256" key="1">
    <source>
        <dbReference type="ARBA" id="ARBA00022729"/>
    </source>
</evidence>
<keyword evidence="1" id="KW-0732">Signal</keyword>
<evidence type="ECO:0000259" key="2">
    <source>
        <dbReference type="PROSITE" id="PS51109"/>
    </source>
</evidence>
<reference evidence="3 4" key="1">
    <citation type="submission" date="2019-11" db="EMBL/GenBank/DDBJ databases">
        <title>Growth characteristics of pneumococcus vary with the chemical composition of the capsule and with environmental conditions.</title>
        <authorList>
            <person name="Tothpal A."/>
            <person name="Desobry K."/>
            <person name="Joshi S."/>
            <person name="Wyllie A.L."/>
            <person name="Weinberger D.M."/>
        </authorList>
    </citation>
    <scope>NUCLEOTIDE SEQUENCE [LARGE SCALE GENOMIC DNA]</scope>
    <source>
        <strain evidence="4">pnumococcus19F</strain>
    </source>
</reference>